<reference evidence="2" key="1">
    <citation type="journal article" date="2014" name="Int. J. Syst. Evol. Microbiol.">
        <title>Complete genome sequence of Corynebacterium casei LMG S-19264T (=DSM 44701T), isolated from a smear-ripened cheese.</title>
        <authorList>
            <consortium name="US DOE Joint Genome Institute (JGI-PGF)"/>
            <person name="Walter F."/>
            <person name="Albersmeier A."/>
            <person name="Kalinowski J."/>
            <person name="Ruckert C."/>
        </authorList>
    </citation>
    <scope>NUCLEOTIDE SEQUENCE</scope>
    <source>
        <strain evidence="2">CGMCC 4.7403</strain>
    </source>
</reference>
<protein>
    <submittedName>
        <fullName evidence="2">Uncharacterized protein</fullName>
    </submittedName>
</protein>
<evidence type="ECO:0000313" key="3">
    <source>
        <dbReference type="Proteomes" id="UP000603227"/>
    </source>
</evidence>
<dbReference type="AlphaFoldDB" id="A0A918ZGE6"/>
<accession>A0A918ZGE6</accession>
<gene>
    <name evidence="2" type="ORF">GCM10017771_72010</name>
</gene>
<name>A0A918ZGE6_9ACTN</name>
<sequence length="272" mass="27548">MGAIGRTALLAMAVSALLGTSGEDAHASALDDAVGDGAFVTAQEGDQNFDCGNTRDLINVNVLRTTRRETCSGYGDTGFTGYGTSAVGGTALGPQFTTAQSGEQNLHCGNSADMLTLNVLGTIEERTICDTEQGLGRSDGRGRGPGPGRGDGSGPASAVGGTALGPQFTTAQSGEQNLHCGNSADMLTFNVLGTVDKRTTCTAVDRSGELASHDGFHRGKATAESGTAVGPQSATAQTGSQNLYCGADEDLVSVPVLGETRKDTICAARKGH</sequence>
<proteinExistence type="predicted"/>
<dbReference type="Proteomes" id="UP000603227">
    <property type="component" value="Unassembled WGS sequence"/>
</dbReference>
<comment type="caution">
    <text evidence="2">The sequence shown here is derived from an EMBL/GenBank/DDBJ whole genome shotgun (WGS) entry which is preliminary data.</text>
</comment>
<organism evidence="2 3">
    <name type="scientific">Streptomyces capitiformicae</name>
    <dbReference type="NCBI Taxonomy" id="2014920"/>
    <lineage>
        <taxon>Bacteria</taxon>
        <taxon>Bacillati</taxon>
        <taxon>Actinomycetota</taxon>
        <taxon>Actinomycetes</taxon>
        <taxon>Kitasatosporales</taxon>
        <taxon>Streptomycetaceae</taxon>
        <taxon>Streptomyces</taxon>
    </lineage>
</organism>
<keyword evidence="3" id="KW-1185">Reference proteome</keyword>
<feature type="region of interest" description="Disordered" evidence="1">
    <location>
        <begin position="212"/>
        <end position="235"/>
    </location>
</feature>
<evidence type="ECO:0000256" key="1">
    <source>
        <dbReference type="SAM" id="MobiDB-lite"/>
    </source>
</evidence>
<dbReference type="EMBL" id="BNAT01000034">
    <property type="protein sequence ID" value="GHE50182.1"/>
    <property type="molecule type" value="Genomic_DNA"/>
</dbReference>
<dbReference type="RefSeq" id="WP_189786621.1">
    <property type="nucleotide sequence ID" value="NZ_BNAT01000034.1"/>
</dbReference>
<reference evidence="2" key="2">
    <citation type="submission" date="2020-09" db="EMBL/GenBank/DDBJ databases">
        <authorList>
            <person name="Sun Q."/>
            <person name="Zhou Y."/>
        </authorList>
    </citation>
    <scope>NUCLEOTIDE SEQUENCE</scope>
    <source>
        <strain evidence="2">CGMCC 4.7403</strain>
    </source>
</reference>
<evidence type="ECO:0000313" key="2">
    <source>
        <dbReference type="EMBL" id="GHE50182.1"/>
    </source>
</evidence>
<feature type="region of interest" description="Disordered" evidence="1">
    <location>
        <begin position="130"/>
        <end position="169"/>
    </location>
</feature>
<feature type="compositionally biased region" description="Gly residues" evidence="1">
    <location>
        <begin position="143"/>
        <end position="153"/>
    </location>
</feature>